<organism evidence="4 5">
    <name type="scientific">Cladophialophora chaetospira</name>
    <dbReference type="NCBI Taxonomy" id="386627"/>
    <lineage>
        <taxon>Eukaryota</taxon>
        <taxon>Fungi</taxon>
        <taxon>Dikarya</taxon>
        <taxon>Ascomycota</taxon>
        <taxon>Pezizomycotina</taxon>
        <taxon>Eurotiomycetes</taxon>
        <taxon>Chaetothyriomycetidae</taxon>
        <taxon>Chaetothyriales</taxon>
        <taxon>Herpotrichiellaceae</taxon>
        <taxon>Cladophialophora</taxon>
    </lineage>
</organism>
<evidence type="ECO:0000313" key="5">
    <source>
        <dbReference type="Proteomes" id="UP001172673"/>
    </source>
</evidence>
<name>A0AA39CC49_9EURO</name>
<evidence type="ECO:0000256" key="1">
    <source>
        <dbReference type="ARBA" id="ARBA00022801"/>
    </source>
</evidence>
<protein>
    <recommendedName>
        <fullName evidence="3">AB hydrolase-1 domain-containing protein</fullName>
    </recommendedName>
</protein>
<sequence length="336" mass="37894">MATPSSHQYTPLPPPVVEAVKAMLVPEEQMQEILAKYPLVETRDGDKDGDTEVIEGETFTHHFILGPGDGDVVRWHYVEAGPSTGEVVVFLHGMPDSWYLWHMQMAGLAKAYRCIAPDLKGYGQSEKGPGDYTHQGVAEQLFEMLKLIGVERFNLVAHDRGTIPADFIAANHPENVLRYARGDSHLFHYNPALSPHGEIFMNAAYNGALNDPRLVVLRAHASLCAREIPHEKVVRTIQEFAYPGISKAVPRYFNSSSFRAEWLERRNRLLAAWKCSLLLVSGYESKTQPREFFEGITKEHIPNAKNVEVRFLPGGHFWSLESPEETTELLRKFLTS</sequence>
<comment type="caution">
    <text evidence="4">The sequence shown here is derived from an EMBL/GenBank/DDBJ whole genome shotgun (WGS) entry which is preliminary data.</text>
</comment>
<dbReference type="InterPro" id="IPR000639">
    <property type="entry name" value="Epox_hydrolase-like"/>
</dbReference>
<dbReference type="Pfam" id="PF00561">
    <property type="entry name" value="Abhydrolase_1"/>
    <property type="match status" value="1"/>
</dbReference>
<keyword evidence="5" id="KW-1185">Reference proteome</keyword>
<comment type="similarity">
    <text evidence="2">Belongs to the AB hydrolase superfamily. Epoxide hydrolase family.</text>
</comment>
<dbReference type="Gene3D" id="3.40.50.1820">
    <property type="entry name" value="alpha/beta hydrolase"/>
    <property type="match status" value="1"/>
</dbReference>
<dbReference type="SUPFAM" id="SSF53474">
    <property type="entry name" value="alpha/beta-Hydrolases"/>
    <property type="match status" value="1"/>
</dbReference>
<dbReference type="PRINTS" id="PR00412">
    <property type="entry name" value="EPOXHYDRLASE"/>
</dbReference>
<dbReference type="AlphaFoldDB" id="A0AA39CC49"/>
<dbReference type="Proteomes" id="UP001172673">
    <property type="component" value="Unassembled WGS sequence"/>
</dbReference>
<dbReference type="EMBL" id="JAPDRK010000024">
    <property type="protein sequence ID" value="KAJ9602811.1"/>
    <property type="molecule type" value="Genomic_DNA"/>
</dbReference>
<accession>A0AA39CC49</accession>
<feature type="domain" description="AB hydrolase-1" evidence="3">
    <location>
        <begin position="87"/>
        <end position="179"/>
    </location>
</feature>
<dbReference type="GO" id="GO:0016787">
    <property type="term" value="F:hydrolase activity"/>
    <property type="evidence" value="ECO:0007669"/>
    <property type="project" value="UniProtKB-KW"/>
</dbReference>
<dbReference type="PANTHER" id="PTHR43329">
    <property type="entry name" value="EPOXIDE HYDROLASE"/>
    <property type="match status" value="1"/>
</dbReference>
<proteinExistence type="inferred from homology"/>
<gene>
    <name evidence="4" type="ORF">H2200_012591</name>
</gene>
<evidence type="ECO:0000313" key="4">
    <source>
        <dbReference type="EMBL" id="KAJ9602811.1"/>
    </source>
</evidence>
<evidence type="ECO:0000256" key="2">
    <source>
        <dbReference type="ARBA" id="ARBA00038334"/>
    </source>
</evidence>
<dbReference type="InterPro" id="IPR029058">
    <property type="entry name" value="AB_hydrolase_fold"/>
</dbReference>
<dbReference type="InterPro" id="IPR000073">
    <property type="entry name" value="AB_hydrolase_1"/>
</dbReference>
<evidence type="ECO:0000259" key="3">
    <source>
        <dbReference type="Pfam" id="PF00561"/>
    </source>
</evidence>
<reference evidence="4" key="1">
    <citation type="submission" date="2022-10" db="EMBL/GenBank/DDBJ databases">
        <title>Culturing micro-colonial fungi from biological soil crusts in the Mojave desert and describing Neophaeococcomyces mojavensis, and introducing the new genera and species Taxawa tesnikishii.</title>
        <authorList>
            <person name="Kurbessoian T."/>
            <person name="Stajich J.E."/>
        </authorList>
    </citation>
    <scope>NUCLEOTIDE SEQUENCE</scope>
    <source>
        <strain evidence="4">TK_41</strain>
    </source>
</reference>
<keyword evidence="1" id="KW-0378">Hydrolase</keyword>